<proteinExistence type="predicted"/>
<organism evidence="1 2">
    <name type="scientific">Salmonella enterica subsp. enterica serovar Bovismorbificans</name>
    <dbReference type="NCBI Taxonomy" id="58097"/>
    <lineage>
        <taxon>Bacteria</taxon>
        <taxon>Pseudomonadati</taxon>
        <taxon>Pseudomonadota</taxon>
        <taxon>Gammaproteobacteria</taxon>
        <taxon>Enterobacterales</taxon>
        <taxon>Enterobacteriaceae</taxon>
        <taxon>Salmonella</taxon>
    </lineage>
</organism>
<gene>
    <name evidence="1" type="ORF">ERS008198_04833</name>
</gene>
<dbReference type="AlphaFoldDB" id="A0A655ELQ2"/>
<name>A0A655ELQ2_SALET</name>
<evidence type="ECO:0000313" key="2">
    <source>
        <dbReference type="Proteomes" id="UP000041314"/>
    </source>
</evidence>
<accession>A0A655ELQ2</accession>
<dbReference type="Proteomes" id="UP000041314">
    <property type="component" value="Unassembled WGS sequence"/>
</dbReference>
<reference evidence="1 2" key="1">
    <citation type="submission" date="2015-03" db="EMBL/GenBank/DDBJ databases">
        <authorList>
            <consortium name="Pathogen Informatics"/>
        </authorList>
    </citation>
    <scope>NUCLEOTIDE SEQUENCE [LARGE SCALE GENOMIC DNA]</scope>
    <source>
        <strain evidence="1 2">A1104</strain>
    </source>
</reference>
<protein>
    <submittedName>
        <fullName evidence="1">Uncharacterized protein</fullName>
    </submittedName>
</protein>
<dbReference type="EMBL" id="CQPA01000078">
    <property type="protein sequence ID" value="CNV26295.1"/>
    <property type="molecule type" value="Genomic_DNA"/>
</dbReference>
<evidence type="ECO:0000313" key="1">
    <source>
        <dbReference type="EMBL" id="CNV26295.1"/>
    </source>
</evidence>
<sequence>MTRRRYHFDTETLGIKQRRKRRKDFDFTAVTAAAVHAVNVC</sequence>